<feature type="compositionally biased region" description="Low complexity" evidence="1">
    <location>
        <begin position="336"/>
        <end position="345"/>
    </location>
</feature>
<dbReference type="OrthoDB" id="5234071at2759"/>
<feature type="compositionally biased region" description="Low complexity" evidence="1">
    <location>
        <begin position="489"/>
        <end position="522"/>
    </location>
</feature>
<gene>
    <name evidence="2" type="ORF">FALBO_663</name>
</gene>
<dbReference type="Proteomes" id="UP000554235">
    <property type="component" value="Unassembled WGS sequence"/>
</dbReference>
<feature type="region of interest" description="Disordered" evidence="1">
    <location>
        <begin position="865"/>
        <end position="920"/>
    </location>
</feature>
<feature type="compositionally biased region" description="Polar residues" evidence="1">
    <location>
        <begin position="780"/>
        <end position="791"/>
    </location>
</feature>
<feature type="region of interest" description="Disordered" evidence="1">
    <location>
        <begin position="336"/>
        <end position="437"/>
    </location>
</feature>
<evidence type="ECO:0000313" key="2">
    <source>
        <dbReference type="EMBL" id="KAF4472431.1"/>
    </source>
</evidence>
<feature type="region of interest" description="Disordered" evidence="1">
    <location>
        <begin position="455"/>
        <end position="824"/>
    </location>
</feature>
<accession>A0A8H4LPD3</accession>
<protein>
    <submittedName>
        <fullName evidence="2">Uncharacterized protein</fullName>
    </submittedName>
</protein>
<feature type="compositionally biased region" description="Pro residues" evidence="1">
    <location>
        <begin position="523"/>
        <end position="548"/>
    </location>
</feature>
<feature type="region of interest" description="Disordered" evidence="1">
    <location>
        <begin position="1"/>
        <end position="75"/>
    </location>
</feature>
<feature type="compositionally biased region" description="Basic and acidic residues" evidence="1">
    <location>
        <begin position="634"/>
        <end position="644"/>
    </location>
</feature>
<feature type="compositionally biased region" description="Polar residues" evidence="1">
    <location>
        <begin position="203"/>
        <end position="212"/>
    </location>
</feature>
<feature type="compositionally biased region" description="Basic and acidic residues" evidence="1">
    <location>
        <begin position="867"/>
        <end position="880"/>
    </location>
</feature>
<feature type="region of interest" description="Disordered" evidence="1">
    <location>
        <begin position="124"/>
        <end position="259"/>
    </location>
</feature>
<feature type="compositionally biased region" description="Polar residues" evidence="1">
    <location>
        <begin position="227"/>
        <end position="243"/>
    </location>
</feature>
<reference evidence="2 3" key="1">
    <citation type="submission" date="2020-01" db="EMBL/GenBank/DDBJ databases">
        <title>Identification and distribution of gene clusters putatively required for synthesis of sphingolipid metabolism inhibitors in phylogenetically diverse species of the filamentous fungus Fusarium.</title>
        <authorList>
            <person name="Kim H.-S."/>
            <person name="Busman M."/>
            <person name="Brown D.W."/>
            <person name="Divon H."/>
            <person name="Uhlig S."/>
            <person name="Proctor R.H."/>
        </authorList>
    </citation>
    <scope>NUCLEOTIDE SEQUENCE [LARGE SCALE GENOMIC DNA]</scope>
    <source>
        <strain evidence="2 3">NRRL 20459</strain>
    </source>
</reference>
<dbReference type="EMBL" id="JAADYS010000073">
    <property type="protein sequence ID" value="KAF4472431.1"/>
    <property type="molecule type" value="Genomic_DNA"/>
</dbReference>
<feature type="compositionally biased region" description="Basic and acidic residues" evidence="1">
    <location>
        <begin position="191"/>
        <end position="202"/>
    </location>
</feature>
<organism evidence="2 3">
    <name type="scientific">Fusarium albosuccineum</name>
    <dbReference type="NCBI Taxonomy" id="1237068"/>
    <lineage>
        <taxon>Eukaryota</taxon>
        <taxon>Fungi</taxon>
        <taxon>Dikarya</taxon>
        <taxon>Ascomycota</taxon>
        <taxon>Pezizomycotina</taxon>
        <taxon>Sordariomycetes</taxon>
        <taxon>Hypocreomycetidae</taxon>
        <taxon>Hypocreales</taxon>
        <taxon>Nectriaceae</taxon>
        <taxon>Fusarium</taxon>
        <taxon>Fusarium decemcellulare species complex</taxon>
    </lineage>
</organism>
<dbReference type="AlphaFoldDB" id="A0A8H4LPD3"/>
<feature type="compositionally biased region" description="Polar residues" evidence="1">
    <location>
        <begin position="65"/>
        <end position="75"/>
    </location>
</feature>
<name>A0A8H4LPD3_9HYPO</name>
<feature type="compositionally biased region" description="Polar residues" evidence="1">
    <location>
        <begin position="551"/>
        <end position="561"/>
    </location>
</feature>
<comment type="caution">
    <text evidence="2">The sequence shown here is derived from an EMBL/GenBank/DDBJ whole genome shotgun (WGS) entry which is preliminary data.</text>
</comment>
<feature type="compositionally biased region" description="Polar residues" evidence="1">
    <location>
        <begin position="384"/>
        <end position="413"/>
    </location>
</feature>
<feature type="compositionally biased region" description="Polar residues" evidence="1">
    <location>
        <begin position="346"/>
        <end position="364"/>
    </location>
</feature>
<evidence type="ECO:0000256" key="1">
    <source>
        <dbReference type="SAM" id="MobiDB-lite"/>
    </source>
</evidence>
<sequence>MVSFFGLKLGGDRKKSQDKSKPSPKNIQHLHRVEQEDFTPPRDIQDLKDLRRLSNFSRPNLVRPDTSSSNRDLSTQWRAPYMNGAGGASSMVDLGAPRAPGMGNPRFHASDVNLNTRFANSSSTSLVAPGPIGGGASANRPGTPTRPGTAASRKEFDNPFNVHFGKDSVSSIPGTPLDSDNRSTFEQFEFGLKDDNSRDVKDTTTNSATNGYPSPPPSIVNAERPFSPTSQTSLDNRPSSSRRNVPAPSGLRTVDVAGPMALPSPAASIARSSEDIWEIPVIRNVQAKRDTMTFHTPRRQSFAMEVKEVRTREGTKPMVEGFAGNFAGFDFGESVRRGSVSSGSRNLETPTPTSEGAVSPTDTSVKPRAFGTARTASPLRAMHSSPSLSDTGLTRTRTASDATSPLSAVSTAEDTPRIQTPQPPQEAQPAKPTQQLQTPKVLQPGQLSQPLQLARPISPSRSPMPSPLSQPPQLQQDSPTFPTFQKHTPQSSQLSSQYPYQFSEQSSLLPPTPQQPLKQYIPYQPPDSSPPNRPLPTPYRSPTAPLPQLPIQATSRSNTAPASAAGAHPGYMSRPLDPPPRSRARGDSDARSIASLRAPPSLADRSATLPNIGGGTRSPYGPAVDEGNYMRSESSPRKAPEPPRAESPFSIRALEPPRTQSPMSLRSLEGPRTQSPLSMRTPIEGDFPVSRGLPRGRRPPGMDQPTSPEAAFGLEPRKQRRQRPMYPPPRSVTTPTPEPQHKDSFDSPGGALPNWADFDRADAHRSAMPPPLSPFRANFPLQSPSQATDESGSPRFAQYTSSPISPTAPSLPSPSFPSLQQSISNSNENLARSFDMAADGAYEQPPEPPNYNRPLISPVMVDFVPPRTRDHSATRVEAKRAPPRPRPGPITVPSGLGVGPESARVRTPNPVVDANNPGFI</sequence>
<feature type="compositionally biased region" description="Basic and acidic residues" evidence="1">
    <location>
        <begin position="10"/>
        <end position="21"/>
    </location>
</feature>
<proteinExistence type="predicted"/>
<evidence type="ECO:0000313" key="3">
    <source>
        <dbReference type="Proteomes" id="UP000554235"/>
    </source>
</evidence>
<feature type="compositionally biased region" description="Basic and acidic residues" evidence="1">
    <location>
        <begin position="31"/>
        <end position="52"/>
    </location>
</feature>
<keyword evidence="3" id="KW-1185">Reference proteome</keyword>